<feature type="region of interest" description="Disordered" evidence="4">
    <location>
        <begin position="852"/>
        <end position="872"/>
    </location>
</feature>
<feature type="region of interest" description="Disordered" evidence="4">
    <location>
        <begin position="1712"/>
        <end position="1746"/>
    </location>
</feature>
<feature type="domain" description="Guanylate kinase-like" evidence="6">
    <location>
        <begin position="1920"/>
        <end position="2103"/>
    </location>
</feature>
<dbReference type="Pfam" id="PF00625">
    <property type="entry name" value="Guanylate_kin"/>
    <property type="match status" value="1"/>
</dbReference>
<feature type="compositionally biased region" description="Polar residues" evidence="4">
    <location>
        <begin position="439"/>
        <end position="449"/>
    </location>
</feature>
<name>A0A183SF77_SCHSO</name>
<evidence type="ECO:0000313" key="10">
    <source>
        <dbReference type="Proteomes" id="UP000275846"/>
    </source>
</evidence>
<feature type="domain" description="PDZ" evidence="7">
    <location>
        <begin position="1703"/>
        <end position="1804"/>
    </location>
</feature>
<dbReference type="WBParaSite" id="SSLN_0000297501-mRNA-1">
    <property type="protein sequence ID" value="SSLN_0000297501-mRNA-1"/>
    <property type="gene ID" value="SSLN_0000297501"/>
</dbReference>
<keyword evidence="10" id="KW-1185">Reference proteome</keyword>
<dbReference type="SUPFAM" id="SSF50044">
    <property type="entry name" value="SH3-domain"/>
    <property type="match status" value="1"/>
</dbReference>
<feature type="compositionally biased region" description="Polar residues" evidence="4">
    <location>
        <begin position="1737"/>
        <end position="1746"/>
    </location>
</feature>
<dbReference type="Pfam" id="PF02759">
    <property type="entry name" value="RUN"/>
    <property type="match status" value="1"/>
</dbReference>
<feature type="compositionally biased region" description="Polar residues" evidence="4">
    <location>
        <begin position="1295"/>
        <end position="1314"/>
    </location>
</feature>
<reference evidence="9 10" key="2">
    <citation type="submission" date="2018-11" db="EMBL/GenBank/DDBJ databases">
        <authorList>
            <consortium name="Pathogen Informatics"/>
        </authorList>
    </citation>
    <scope>NUCLEOTIDE SEQUENCE [LARGE SCALE GENOMIC DNA]</scope>
    <source>
        <strain evidence="9 10">NST_G2</strain>
    </source>
</reference>
<feature type="region of interest" description="Disordered" evidence="4">
    <location>
        <begin position="277"/>
        <end position="298"/>
    </location>
</feature>
<dbReference type="PROSITE" id="PS50106">
    <property type="entry name" value="PDZ"/>
    <property type="match status" value="1"/>
</dbReference>
<dbReference type="SUPFAM" id="SSF52540">
    <property type="entry name" value="P-loop containing nucleoside triphosphate hydrolases"/>
    <property type="match status" value="1"/>
</dbReference>
<feature type="compositionally biased region" description="Polar residues" evidence="4">
    <location>
        <begin position="532"/>
        <end position="560"/>
    </location>
</feature>
<protein>
    <submittedName>
        <fullName evidence="11">RUN domain-containing protein</fullName>
    </submittedName>
</protein>
<feature type="compositionally biased region" description="Basic and acidic residues" evidence="4">
    <location>
        <begin position="2275"/>
        <end position="2286"/>
    </location>
</feature>
<evidence type="ECO:0000256" key="1">
    <source>
        <dbReference type="ARBA" id="ARBA00007014"/>
    </source>
</evidence>
<dbReference type="InterPro" id="IPR027417">
    <property type="entry name" value="P-loop_NTPase"/>
</dbReference>
<evidence type="ECO:0000313" key="9">
    <source>
        <dbReference type="EMBL" id="VDL89260.1"/>
    </source>
</evidence>
<evidence type="ECO:0000259" key="8">
    <source>
        <dbReference type="PROSITE" id="PS50826"/>
    </source>
</evidence>
<dbReference type="SMART" id="SM00593">
    <property type="entry name" value="RUN"/>
    <property type="match status" value="1"/>
</dbReference>
<evidence type="ECO:0000256" key="2">
    <source>
        <dbReference type="ARBA" id="ARBA00022443"/>
    </source>
</evidence>
<dbReference type="Gene3D" id="2.30.30.40">
    <property type="entry name" value="SH3 Domains"/>
    <property type="match status" value="1"/>
</dbReference>
<evidence type="ECO:0000256" key="4">
    <source>
        <dbReference type="SAM" id="MobiDB-lite"/>
    </source>
</evidence>
<proteinExistence type="inferred from homology"/>
<dbReference type="PROSITE" id="PS50052">
    <property type="entry name" value="GUANYLATE_KINASE_2"/>
    <property type="match status" value="1"/>
</dbReference>
<feature type="compositionally biased region" description="Low complexity" evidence="4">
    <location>
        <begin position="1495"/>
        <end position="1505"/>
    </location>
</feature>
<feature type="domain" description="RUN" evidence="8">
    <location>
        <begin position="1103"/>
        <end position="1252"/>
    </location>
</feature>
<evidence type="ECO:0000259" key="6">
    <source>
        <dbReference type="PROSITE" id="PS50052"/>
    </source>
</evidence>
<dbReference type="EMBL" id="UYSU01032363">
    <property type="protein sequence ID" value="VDL89260.1"/>
    <property type="molecule type" value="Genomic_DNA"/>
</dbReference>
<dbReference type="InterPro" id="IPR036028">
    <property type="entry name" value="SH3-like_dom_sf"/>
</dbReference>
<feature type="region of interest" description="Disordered" evidence="4">
    <location>
        <begin position="1495"/>
        <end position="1664"/>
    </location>
</feature>
<dbReference type="SUPFAM" id="SSF140741">
    <property type="entry name" value="RUN domain-like"/>
    <property type="match status" value="1"/>
</dbReference>
<sequence length="2299" mass="251382">MYKMSIQNHLTDSLPENSVCQAKDRHLTDTALYKPKGDSLENCVSDPPETPTVHNGNSNVHTSIVLEPSEYFFDDEFSVPFDANLRDEVGSTHRGLTEESDEGISSSGATHRGVSLAAVGHSRSDSCLFSPIDSGDSGQSGLGPNTNDPRIESPADKLYTKTSSTAYFQNKVCRPDSTSAPSSSRTHVKSADLFAILSNTVEADEQPENPLDGLEFAFSPPNPIFISDPTSVTNSWMQAVMEGSCNHELKELLKRTAEALNYKLAWDDIQSALVDGNDQNNLPSTSSPRTSCLQRSTSHGNMWTTASLMGMRQTLAHISANISKGEKTENSNTAKQIRSVGVATTDSMYTMTQDNSAPDTTTVTTVGTTTWARVRSSRESLNSRKQVSVVEDFDTTECSTIGEPNVTDPLHQSTLAWRAIKMAAGNEMTTWGQLKRTASLATKQTTSKAPDNERNAHASLLSDWKEQPLEKAELRNILRSRSHRSPICNKVMHRYSGTLLEIFMRARAQDTITSSLVSSARPCLLKQLGPTIASNSSNSKRTFSTRSLQVSTSINQSQTDDGGDGAPIYSTSSKTRPPINRPVTSNPRMWFDGLLTTDGISTFSTTSQETESVATQKRSLAFTSGNIPPPKPSAQPPVLPCRRSSMLAQFPPRRPTGSLVIRDLRRVGQRVLGPGGGDVVSPFALLTMSADPDSECMSRLRENDSPVYIKNPRSAIAYPGLGLLAVPKPSRIESATFLSQTLPDLSVLSQAAAEEARSGTPTMCRREFAEVGEEQIGRSNKRVRGRAASAAAPRRVRTAAPRRADRCTRNQSAHPKSPDNMPLQLIEQDTQSGIPHLGKCNHSLAVPHRKFPTADRSTSVPDISTNSDADQPSDLLMTVSLTGQETTTNAGTGASLPHTSVLERENLHSKKSVSFSGNMHAFGPLRRVPYTVTVSPTRTVTSPRCHSPDARAIPRHWGLYGQDPPPLAEFKPFDVAEQNDVSSSTRPSDVDIRYHADVQIDAAGIERNSLERGLSSSRHPLTCCLASTERTDFTVVKILRNFKLLFNCVLSALSATAAMVMDVIKAVQETVAYFCQPVATSCVSDATLASSTGGNRGSSSLSTLSRGGLLGVIFPLMTLLSDGLLPPARPLFTKPLRTRIWLLVEESCKQSAYLTGVAYYILNNALSQVKALPGAPSEKARFKAFVCVCLNNRALPMWLNCMVSNDPLLKRFYCEGAFIRQCRSTLRGLYADLLTHIEQLLAFPFNFDISVEARRPLVGADHHSSPAHNSLPRTNGVAAVAKSSRVTEKKPERSNIPNATVRTKTSSEAPKQTCSRALSATPACTTKTPSVSHLGLATSKAKAAATVDRTGQMPTPKRSTSIETQVVDLLTAPTPDRRGMEGVTWRPLVKKVRPDSPDDRNYLLTLNEVWDELEALLNSEVGWQWPDARELYDILGDENVRGLFVTADDVANQRYTAYVDDVATSVAVYTELEADSELPSRSSSTFTSDVVTAVNPSPASASNPSLDPPGVWPNPMGPDNLTDTNPVTPTGKPPVAVRPASRNRRRASENSVNTVIGPQVSMNDPIGAGAVSAVPRRRRDSEPSLRQNGELPSPKRERSSPTNPHPPRGDVLTESPRRKRSPSAPSASTAQPRANPPLHEPHHNKESRGPQMGGGDSTYERPYNSLNWDRARHGLSVNQVAASRSSPLTDIDPLLPQPGQERLIHIRREVPGEPLGITLSPRTPSPPASASMPSISGKSEAQRSTSPQQVCVRQVLVNSLAYRDGQLYPGDILLQFNGTSVSSLEDVHTAMLASSNAPELTLLVYIRCLYTYDPTKDTLLPTGHKGLAFRSGEVLELVDCQDLNWWQVRRLDNPNGKTSLIPSQTLEEKRQAFNQQILTEKRKKARKIKTFFRAADSSSLLVRSDLWVYEEVVPWPPSPVHTLLLLGPNGVGRRTLKFLLCTHFPQRFAFPVSDTSDPSASQALFRIREKEQMENDIRKGAFVEWGTIDSHHYGIRFAALREVIATGRTVVLDCQVQSVHLLHQPEFNPHVVFVAAPPFETAKAMMEKGIRENLTTNRRSDEELKELVDESKTFAIRHQHLFTHTLVNSDMTEGVGKLSRLVARLEKQPGWIPAGWAYEMSLPKGFGGAGKRKEFMPGDSTLLGLGIPGLPPNAQSMIGRSSMSVLSVVSHESAARLARPPSICSSIQLPSHNISGRRLYEKRSQRARDFQPMGPPILEHSPSISSRDPSKSEAPNRRQVLERGAHKPEPSQPGKNRTPTERRVPTQGPVTRRQPRPESTRGRAEKSISSTSSEDEEES</sequence>
<organism evidence="11">
    <name type="scientific">Schistocephalus solidus</name>
    <name type="common">Tapeworm</name>
    <dbReference type="NCBI Taxonomy" id="70667"/>
    <lineage>
        <taxon>Eukaryota</taxon>
        <taxon>Metazoa</taxon>
        <taxon>Spiralia</taxon>
        <taxon>Lophotrochozoa</taxon>
        <taxon>Platyhelminthes</taxon>
        <taxon>Cestoda</taxon>
        <taxon>Eucestoda</taxon>
        <taxon>Diphyllobothriidea</taxon>
        <taxon>Diphyllobothriidae</taxon>
        <taxon>Schistocephalus</taxon>
    </lineage>
</organism>
<feature type="compositionally biased region" description="Low complexity" evidence="4">
    <location>
        <begin position="786"/>
        <end position="801"/>
    </location>
</feature>
<dbReference type="Gene3D" id="3.40.50.300">
    <property type="entry name" value="P-loop containing nucleotide triphosphate hydrolases"/>
    <property type="match status" value="1"/>
</dbReference>
<dbReference type="InterPro" id="IPR050716">
    <property type="entry name" value="MAGUK"/>
</dbReference>
<reference evidence="11" key="1">
    <citation type="submission" date="2016-06" db="UniProtKB">
        <authorList>
            <consortium name="WormBaseParasite"/>
        </authorList>
    </citation>
    <scope>IDENTIFICATION</scope>
</reference>
<evidence type="ECO:0000259" key="7">
    <source>
        <dbReference type="PROSITE" id="PS50106"/>
    </source>
</evidence>
<dbReference type="SMART" id="SM00072">
    <property type="entry name" value="GuKc"/>
    <property type="match status" value="1"/>
</dbReference>
<accession>A0A183SF77</accession>
<dbReference type="STRING" id="70667.A0A183SF77"/>
<dbReference type="PANTHER" id="PTHR23122">
    <property type="entry name" value="MEMBRANE-ASSOCIATED GUANYLATE KINASE MAGUK"/>
    <property type="match status" value="1"/>
</dbReference>
<feature type="region of interest" description="Disordered" evidence="4">
    <location>
        <begin position="530"/>
        <end position="588"/>
    </location>
</feature>
<comment type="similarity">
    <text evidence="1">Belongs to the MAGUK family.</text>
</comment>
<feature type="region of interest" description="Disordered" evidence="4">
    <location>
        <begin position="1283"/>
        <end position="1314"/>
    </location>
</feature>
<dbReference type="CDD" id="cd00136">
    <property type="entry name" value="PDZ_canonical"/>
    <property type="match status" value="1"/>
</dbReference>
<feature type="compositionally biased region" description="Basic and acidic residues" evidence="4">
    <location>
        <begin position="2228"/>
        <end position="2249"/>
    </location>
</feature>
<feature type="region of interest" description="Disordered" evidence="4">
    <location>
        <begin position="128"/>
        <end position="154"/>
    </location>
</feature>
<gene>
    <name evidence="9" type="ORF">SSLN_LOCUS2875</name>
</gene>
<feature type="compositionally biased region" description="Polar residues" evidence="4">
    <location>
        <begin position="136"/>
        <end position="148"/>
    </location>
</feature>
<evidence type="ECO:0000256" key="3">
    <source>
        <dbReference type="PROSITE-ProRule" id="PRU00192"/>
    </source>
</evidence>
<dbReference type="Proteomes" id="UP000275846">
    <property type="component" value="Unassembled WGS sequence"/>
</dbReference>
<dbReference type="InterPro" id="IPR008144">
    <property type="entry name" value="Guanylate_kin-like_dom"/>
</dbReference>
<keyword evidence="2 3" id="KW-0728">SH3 domain</keyword>
<dbReference type="PROSITE" id="PS50002">
    <property type="entry name" value="SH3"/>
    <property type="match status" value="1"/>
</dbReference>
<dbReference type="SMART" id="SM00326">
    <property type="entry name" value="SH3"/>
    <property type="match status" value="1"/>
</dbReference>
<feature type="region of interest" description="Disordered" evidence="4">
    <location>
        <begin position="2210"/>
        <end position="2299"/>
    </location>
</feature>
<feature type="compositionally biased region" description="Polar residues" evidence="4">
    <location>
        <begin position="855"/>
        <end position="870"/>
    </location>
</feature>
<dbReference type="Gene3D" id="1.20.58.900">
    <property type="match status" value="1"/>
</dbReference>
<feature type="region of interest" description="Disordered" evidence="4">
    <location>
        <begin position="439"/>
        <end position="463"/>
    </location>
</feature>
<feature type="domain" description="SH3" evidence="5">
    <location>
        <begin position="1801"/>
        <end position="1871"/>
    </location>
</feature>
<dbReference type="InterPro" id="IPR001478">
    <property type="entry name" value="PDZ"/>
</dbReference>
<dbReference type="Gene3D" id="2.30.42.10">
    <property type="match status" value="1"/>
</dbReference>
<dbReference type="PROSITE" id="PS50826">
    <property type="entry name" value="RUN"/>
    <property type="match status" value="1"/>
</dbReference>
<dbReference type="InterPro" id="IPR008145">
    <property type="entry name" value="GK/Ca_channel_bsu"/>
</dbReference>
<dbReference type="InterPro" id="IPR037213">
    <property type="entry name" value="Run_dom_sf"/>
</dbReference>
<dbReference type="SUPFAM" id="SSF50156">
    <property type="entry name" value="PDZ domain-like"/>
    <property type="match status" value="1"/>
</dbReference>
<dbReference type="OrthoDB" id="65789at2759"/>
<dbReference type="InterPro" id="IPR036034">
    <property type="entry name" value="PDZ_sf"/>
</dbReference>
<evidence type="ECO:0000313" key="11">
    <source>
        <dbReference type="WBParaSite" id="SSLN_0000297501-mRNA-1"/>
    </source>
</evidence>
<dbReference type="SMART" id="SM00228">
    <property type="entry name" value="PDZ"/>
    <property type="match status" value="1"/>
</dbReference>
<feature type="compositionally biased region" description="Pro residues" evidence="4">
    <location>
        <begin position="1506"/>
        <end position="1516"/>
    </location>
</feature>
<feature type="region of interest" description="Disordered" evidence="4">
    <location>
        <begin position="777"/>
        <end position="822"/>
    </location>
</feature>
<evidence type="ECO:0000259" key="5">
    <source>
        <dbReference type="PROSITE" id="PS50002"/>
    </source>
</evidence>
<feature type="compositionally biased region" description="Low complexity" evidence="4">
    <location>
        <begin position="1622"/>
        <end position="1633"/>
    </location>
</feature>
<dbReference type="InterPro" id="IPR004012">
    <property type="entry name" value="Run_dom"/>
</dbReference>
<dbReference type="InterPro" id="IPR001452">
    <property type="entry name" value="SH3_domain"/>
</dbReference>
<feature type="compositionally biased region" description="Basic and acidic residues" evidence="4">
    <location>
        <begin position="1639"/>
        <end position="1648"/>
    </location>
</feature>